<dbReference type="Pfam" id="PF08753">
    <property type="entry name" value="NikR_C"/>
    <property type="match status" value="1"/>
</dbReference>
<dbReference type="AlphaFoldDB" id="A0A1X7MQD1"/>
<dbReference type="GO" id="GO:0003700">
    <property type="term" value="F:DNA-binding transcription factor activity"/>
    <property type="evidence" value="ECO:0007669"/>
    <property type="project" value="UniProtKB-UniRule"/>
</dbReference>
<dbReference type="Gene3D" id="1.10.1220.10">
    <property type="entry name" value="Met repressor-like"/>
    <property type="match status" value="1"/>
</dbReference>
<organism evidence="11 12">
    <name type="scientific">Mesorhizobium australicum</name>
    <dbReference type="NCBI Taxonomy" id="536018"/>
    <lineage>
        <taxon>Bacteria</taxon>
        <taxon>Pseudomonadati</taxon>
        <taxon>Pseudomonadota</taxon>
        <taxon>Alphaproteobacteria</taxon>
        <taxon>Hyphomicrobiales</taxon>
        <taxon>Phyllobacteriaceae</taxon>
        <taxon>Mesorhizobium</taxon>
    </lineage>
</organism>
<feature type="binding site" evidence="8">
    <location>
        <position position="101"/>
    </location>
    <ligand>
        <name>Ni(2+)</name>
        <dbReference type="ChEBI" id="CHEBI:49786"/>
    </ligand>
</feature>
<dbReference type="NCBIfam" id="NF002815">
    <property type="entry name" value="PRK02967.1"/>
    <property type="match status" value="1"/>
</dbReference>
<dbReference type="PANTHER" id="PTHR34719">
    <property type="entry name" value="NICKEL-RESPONSIVE REGULATOR"/>
    <property type="match status" value="1"/>
</dbReference>
<dbReference type="InterPro" id="IPR050192">
    <property type="entry name" value="CopG/NikR_regulator"/>
</dbReference>
<dbReference type="InterPro" id="IPR014160">
    <property type="entry name" value="Nickel_NikR_proteobac"/>
</dbReference>
<evidence type="ECO:0000256" key="4">
    <source>
        <dbReference type="ARBA" id="ARBA00023015"/>
    </source>
</evidence>
<evidence type="ECO:0000259" key="9">
    <source>
        <dbReference type="Pfam" id="PF01402"/>
    </source>
</evidence>
<dbReference type="EMBL" id="FXBL01000003">
    <property type="protein sequence ID" value="SMH26834.1"/>
    <property type="molecule type" value="Genomic_DNA"/>
</dbReference>
<reference evidence="11 12" key="1">
    <citation type="submission" date="2017-04" db="EMBL/GenBank/DDBJ databases">
        <authorList>
            <person name="Afonso C.L."/>
            <person name="Miller P.J."/>
            <person name="Scott M.A."/>
            <person name="Spackman E."/>
            <person name="Goraichik I."/>
            <person name="Dimitrov K.M."/>
            <person name="Suarez D.L."/>
            <person name="Swayne D.E."/>
        </authorList>
    </citation>
    <scope>NUCLEOTIDE SEQUENCE [LARGE SCALE GENOMIC DNA]</scope>
    <source>
        <strain evidence="11 12">B5P</strain>
    </source>
</reference>
<dbReference type="Pfam" id="PF01402">
    <property type="entry name" value="RHH_1"/>
    <property type="match status" value="1"/>
</dbReference>
<evidence type="ECO:0000259" key="10">
    <source>
        <dbReference type="Pfam" id="PF08753"/>
    </source>
</evidence>
<dbReference type="InterPro" id="IPR014864">
    <property type="entry name" value="TF_NikR_Ni-bd_C"/>
</dbReference>
<proteinExistence type="inferred from homology"/>
<comment type="function">
    <text evidence="8">Transcriptional regulator.</text>
</comment>
<evidence type="ECO:0000256" key="5">
    <source>
        <dbReference type="ARBA" id="ARBA00023125"/>
    </source>
</evidence>
<dbReference type="GO" id="GO:0003677">
    <property type="term" value="F:DNA binding"/>
    <property type="evidence" value="ECO:0007669"/>
    <property type="project" value="UniProtKB-KW"/>
</dbReference>
<protein>
    <recommendedName>
        <fullName evidence="8">Putative nickel-responsive regulator</fullName>
    </recommendedName>
</protein>
<comment type="cofactor">
    <cofactor evidence="8">
        <name>Ni(2+)</name>
        <dbReference type="ChEBI" id="CHEBI:49786"/>
    </cofactor>
    <text evidence="8">Binds 1 nickel ion per subunit.</text>
</comment>
<dbReference type="HAMAP" id="MF_00476">
    <property type="entry name" value="NikR"/>
    <property type="match status" value="1"/>
</dbReference>
<dbReference type="SUPFAM" id="SSF55021">
    <property type="entry name" value="ACT-like"/>
    <property type="match status" value="1"/>
</dbReference>
<feature type="domain" description="Transcription factor NikR nickel binding C-terminal" evidence="10">
    <location>
        <begin position="65"/>
        <end position="140"/>
    </location>
</feature>
<dbReference type="Gene3D" id="3.30.70.1150">
    <property type="entry name" value="ACT-like. Chain A, domain 2"/>
    <property type="match status" value="1"/>
</dbReference>
<dbReference type="Proteomes" id="UP000193083">
    <property type="component" value="Unassembled WGS sequence"/>
</dbReference>
<dbReference type="GO" id="GO:0016151">
    <property type="term" value="F:nickel cation binding"/>
    <property type="evidence" value="ECO:0007669"/>
    <property type="project" value="UniProtKB-UniRule"/>
</dbReference>
<dbReference type="NCBIfam" id="TIGR02793">
    <property type="entry name" value="nikR"/>
    <property type="match status" value="1"/>
</dbReference>
<dbReference type="InterPro" id="IPR045865">
    <property type="entry name" value="ACT-like_dom_sf"/>
</dbReference>
<gene>
    <name evidence="11" type="ORF">SAMN02982922_0488</name>
</gene>
<sequence>MYMMYSEMVDSMPRVTINLDDDLMKDLDCIIATKGYQNRSEAIRDLARAGIREARMEVGDSKNCVAALVYVYDHTARELSKRLVQTLHDHHSLSLATVHIHLDHDDCMEIAVLKGEVREVQHVAEHIIAERGVRHGRLIFVPVDVEMYSHGHGNLAARKHPHIKVR</sequence>
<keyword evidence="12" id="KW-1185">Reference proteome</keyword>
<keyword evidence="5 8" id="KW-0238">DNA-binding</keyword>
<evidence type="ECO:0000256" key="7">
    <source>
        <dbReference type="ARBA" id="ARBA00024723"/>
    </source>
</evidence>
<keyword evidence="2 8" id="KW-0533">Nickel</keyword>
<dbReference type="InterPro" id="IPR010985">
    <property type="entry name" value="Ribbon_hlx_hlx"/>
</dbReference>
<keyword evidence="4 8" id="KW-0805">Transcription regulation</keyword>
<name>A0A1X7MQD1_9HYPH</name>
<feature type="domain" description="Ribbon-helix-helix protein CopG" evidence="9">
    <location>
        <begin position="14"/>
        <end position="51"/>
    </location>
</feature>
<dbReference type="PANTHER" id="PTHR34719:SF2">
    <property type="entry name" value="NICKEL-RESPONSIVE REGULATOR"/>
    <property type="match status" value="1"/>
</dbReference>
<evidence type="ECO:0000256" key="1">
    <source>
        <dbReference type="ARBA" id="ARBA00008478"/>
    </source>
</evidence>
<accession>A0A1X7MQD1</accession>
<feature type="binding site" evidence="8">
    <location>
        <position position="107"/>
    </location>
    <ligand>
        <name>Ni(2+)</name>
        <dbReference type="ChEBI" id="CHEBI:49786"/>
    </ligand>
</feature>
<dbReference type="InterPro" id="IPR002145">
    <property type="entry name" value="CopG"/>
</dbReference>
<dbReference type="GO" id="GO:0010045">
    <property type="term" value="P:response to nickel cation"/>
    <property type="evidence" value="ECO:0007669"/>
    <property type="project" value="InterPro"/>
</dbReference>
<evidence type="ECO:0000256" key="2">
    <source>
        <dbReference type="ARBA" id="ARBA00022596"/>
    </source>
</evidence>
<dbReference type="CDD" id="cd22231">
    <property type="entry name" value="RHH_NikR_HicB-like"/>
    <property type="match status" value="1"/>
</dbReference>
<evidence type="ECO:0000256" key="8">
    <source>
        <dbReference type="HAMAP-Rule" id="MF_00476"/>
    </source>
</evidence>
<comment type="similarity">
    <text evidence="1 8">Belongs to the transcriptional regulatory CopG/NikR family.</text>
</comment>
<keyword evidence="3 8" id="KW-0479">Metal-binding</keyword>
<evidence type="ECO:0000313" key="11">
    <source>
        <dbReference type="EMBL" id="SMH26834.1"/>
    </source>
</evidence>
<comment type="function">
    <text evidence="7">Transcriptional repressor of the nikABCDE operon. Is active in the presence of excessive concentrations of intracellular nickel.</text>
</comment>
<dbReference type="InterPro" id="IPR027271">
    <property type="entry name" value="Acetolactate_synth/TF_NikR_C"/>
</dbReference>
<keyword evidence="6 8" id="KW-0804">Transcription</keyword>
<feature type="binding site" evidence="8">
    <location>
        <position position="88"/>
    </location>
    <ligand>
        <name>Ni(2+)</name>
        <dbReference type="ChEBI" id="CHEBI:49786"/>
    </ligand>
</feature>
<evidence type="ECO:0000313" key="12">
    <source>
        <dbReference type="Proteomes" id="UP000193083"/>
    </source>
</evidence>
<evidence type="ECO:0000256" key="6">
    <source>
        <dbReference type="ARBA" id="ARBA00023163"/>
    </source>
</evidence>
<feature type="binding site" evidence="8">
    <location>
        <position position="99"/>
    </location>
    <ligand>
        <name>Ni(2+)</name>
        <dbReference type="ChEBI" id="CHEBI:49786"/>
    </ligand>
</feature>
<dbReference type="InterPro" id="IPR013321">
    <property type="entry name" value="Arc_rbn_hlx_hlx"/>
</dbReference>
<dbReference type="SUPFAM" id="SSF47598">
    <property type="entry name" value="Ribbon-helix-helix"/>
    <property type="match status" value="1"/>
</dbReference>
<dbReference type="NCBIfam" id="NF003381">
    <property type="entry name" value="PRK04460.1"/>
    <property type="match status" value="1"/>
</dbReference>
<evidence type="ECO:0000256" key="3">
    <source>
        <dbReference type="ARBA" id="ARBA00022723"/>
    </source>
</evidence>
<dbReference type="InterPro" id="IPR022988">
    <property type="entry name" value="Ni_resp_reg_NikR"/>
</dbReference>